<evidence type="ECO:0000313" key="1">
    <source>
        <dbReference type="WBParaSite" id="MCU_013496-RA"/>
    </source>
</evidence>
<name>A0A5K3G5G0_MESCO</name>
<dbReference type="AlphaFoldDB" id="A0A5K3G5G0"/>
<proteinExistence type="predicted"/>
<protein>
    <submittedName>
        <fullName evidence="1">Transposase</fullName>
    </submittedName>
</protein>
<sequence>MVVPFTPETMEDFAQIISPAYPYCRYFCQVFPISINPQASLDLVFTLFGSR</sequence>
<accession>A0A5K3G5G0</accession>
<dbReference type="WBParaSite" id="MCU_013496-RA">
    <property type="protein sequence ID" value="MCU_013496-RA"/>
    <property type="gene ID" value="MCU_013496"/>
</dbReference>
<reference evidence="1" key="1">
    <citation type="submission" date="2019-11" db="UniProtKB">
        <authorList>
            <consortium name="WormBaseParasite"/>
        </authorList>
    </citation>
    <scope>IDENTIFICATION</scope>
</reference>
<organism evidence="1">
    <name type="scientific">Mesocestoides corti</name>
    <name type="common">Flatworm</name>
    <dbReference type="NCBI Taxonomy" id="53468"/>
    <lineage>
        <taxon>Eukaryota</taxon>
        <taxon>Metazoa</taxon>
        <taxon>Spiralia</taxon>
        <taxon>Lophotrochozoa</taxon>
        <taxon>Platyhelminthes</taxon>
        <taxon>Cestoda</taxon>
        <taxon>Eucestoda</taxon>
        <taxon>Cyclophyllidea</taxon>
        <taxon>Mesocestoididae</taxon>
        <taxon>Mesocestoides</taxon>
    </lineage>
</organism>